<dbReference type="Proteomes" id="UP000541610">
    <property type="component" value="Unassembled WGS sequence"/>
</dbReference>
<reference evidence="2 3" key="1">
    <citation type="submission" date="2020-04" db="EMBL/GenBank/DDBJ databases">
        <title>Perkinsus olseni comparative genomics.</title>
        <authorList>
            <person name="Bogema D.R."/>
        </authorList>
    </citation>
    <scope>NUCLEOTIDE SEQUENCE [LARGE SCALE GENOMIC DNA]</scope>
    <source>
        <strain evidence="2">00978-12</strain>
    </source>
</reference>
<sequence length="76" mass="8588">MLSRVSSSTFHFNWILLSLPHLPAVLPIPSSNKRTICSRFTEEMQRCHGQLSSAGSDSRELNTQFIDGVDSFHVIR</sequence>
<feature type="signal peptide" evidence="1">
    <location>
        <begin position="1"/>
        <end position="27"/>
    </location>
</feature>
<comment type="caution">
    <text evidence="2">The sequence shown here is derived from an EMBL/GenBank/DDBJ whole genome shotgun (WGS) entry which is preliminary data.</text>
</comment>
<dbReference type="AlphaFoldDB" id="A0A7J6PFK9"/>
<evidence type="ECO:0000313" key="3">
    <source>
        <dbReference type="Proteomes" id="UP000541610"/>
    </source>
</evidence>
<feature type="chain" id="PRO_5029818372" evidence="1">
    <location>
        <begin position="28"/>
        <end position="76"/>
    </location>
</feature>
<evidence type="ECO:0000313" key="2">
    <source>
        <dbReference type="EMBL" id="KAF4694968.1"/>
    </source>
</evidence>
<evidence type="ECO:0000256" key="1">
    <source>
        <dbReference type="SAM" id="SignalP"/>
    </source>
</evidence>
<name>A0A7J6PFK9_PEROL</name>
<gene>
    <name evidence="2" type="ORF">FOZ60_006486</name>
</gene>
<organism evidence="2 3">
    <name type="scientific">Perkinsus olseni</name>
    <name type="common">Perkinsus atlanticus</name>
    <dbReference type="NCBI Taxonomy" id="32597"/>
    <lineage>
        <taxon>Eukaryota</taxon>
        <taxon>Sar</taxon>
        <taxon>Alveolata</taxon>
        <taxon>Perkinsozoa</taxon>
        <taxon>Perkinsea</taxon>
        <taxon>Perkinsida</taxon>
        <taxon>Perkinsidae</taxon>
        <taxon>Perkinsus</taxon>
    </lineage>
</organism>
<dbReference type="EMBL" id="JABANP010000026">
    <property type="protein sequence ID" value="KAF4694968.1"/>
    <property type="molecule type" value="Genomic_DNA"/>
</dbReference>
<protein>
    <submittedName>
        <fullName evidence="2">Uncharacterized protein</fullName>
    </submittedName>
</protein>
<proteinExistence type="predicted"/>
<accession>A0A7J6PFK9</accession>
<keyword evidence="1" id="KW-0732">Signal</keyword>